<protein>
    <submittedName>
        <fullName evidence="1">Uncharacterized protein</fullName>
    </submittedName>
</protein>
<proteinExistence type="predicted"/>
<comment type="caution">
    <text evidence="1">The sequence shown here is derived from an EMBL/GenBank/DDBJ whole genome shotgun (WGS) entry which is preliminary data.</text>
</comment>
<organism evidence="1 2">
    <name type="scientific">Medicago truncatula</name>
    <name type="common">Barrel medic</name>
    <name type="synonym">Medicago tribuloides</name>
    <dbReference type="NCBI Taxonomy" id="3880"/>
    <lineage>
        <taxon>Eukaryota</taxon>
        <taxon>Viridiplantae</taxon>
        <taxon>Streptophyta</taxon>
        <taxon>Embryophyta</taxon>
        <taxon>Tracheophyta</taxon>
        <taxon>Spermatophyta</taxon>
        <taxon>Magnoliopsida</taxon>
        <taxon>eudicotyledons</taxon>
        <taxon>Gunneridae</taxon>
        <taxon>Pentapetalae</taxon>
        <taxon>rosids</taxon>
        <taxon>fabids</taxon>
        <taxon>Fabales</taxon>
        <taxon>Fabaceae</taxon>
        <taxon>Papilionoideae</taxon>
        <taxon>50 kb inversion clade</taxon>
        <taxon>NPAAA clade</taxon>
        <taxon>Hologalegina</taxon>
        <taxon>IRL clade</taxon>
        <taxon>Trifolieae</taxon>
        <taxon>Medicago</taxon>
    </lineage>
</organism>
<reference evidence="2" key="1">
    <citation type="journal article" date="2018" name="Nat. Plants">
        <title>Whole-genome landscape of Medicago truncatula symbiotic genes.</title>
        <authorList>
            <person name="Pecrix Y."/>
            <person name="Staton S.E."/>
            <person name="Sallet E."/>
            <person name="Lelandais-Briere C."/>
            <person name="Moreau S."/>
            <person name="Carrere S."/>
            <person name="Blein T."/>
            <person name="Jardinaud M.F."/>
            <person name="Latrasse D."/>
            <person name="Zouine M."/>
            <person name="Zahm M."/>
            <person name="Kreplak J."/>
            <person name="Mayjonade B."/>
            <person name="Satge C."/>
            <person name="Perez M."/>
            <person name="Cauet S."/>
            <person name="Marande W."/>
            <person name="Chantry-Darmon C."/>
            <person name="Lopez-Roques C."/>
            <person name="Bouchez O."/>
            <person name="Berard A."/>
            <person name="Debelle F."/>
            <person name="Munos S."/>
            <person name="Bendahmane A."/>
            <person name="Berges H."/>
            <person name="Niebel A."/>
            <person name="Buitink J."/>
            <person name="Frugier F."/>
            <person name="Benhamed M."/>
            <person name="Crespi M."/>
            <person name="Gouzy J."/>
            <person name="Gamas P."/>
        </authorList>
    </citation>
    <scope>NUCLEOTIDE SEQUENCE [LARGE SCALE GENOMIC DNA]</scope>
    <source>
        <strain evidence="2">cv. Jemalong A17</strain>
    </source>
</reference>
<dbReference type="Proteomes" id="UP000265566">
    <property type="component" value="Chromosome 6"/>
</dbReference>
<dbReference type="AlphaFoldDB" id="A0A396HC53"/>
<dbReference type="EMBL" id="PSQE01000006">
    <property type="protein sequence ID" value="RHN50796.1"/>
    <property type="molecule type" value="Genomic_DNA"/>
</dbReference>
<name>A0A396HC53_MEDTR</name>
<gene>
    <name evidence="1" type="ORF">MtrunA17_Chr6g0461411</name>
</gene>
<evidence type="ECO:0000313" key="1">
    <source>
        <dbReference type="EMBL" id="RHN50796.1"/>
    </source>
</evidence>
<dbReference type="Gramene" id="rna35129">
    <property type="protein sequence ID" value="RHN50796.1"/>
    <property type="gene ID" value="gene35129"/>
</dbReference>
<sequence>MMMRTTPMKCMVRAKMMMMMTGSRWMIDAYDACCVFSLLLCYGLYDFGRFSMLPDTIFSFLHGL</sequence>
<evidence type="ECO:0000313" key="2">
    <source>
        <dbReference type="Proteomes" id="UP000265566"/>
    </source>
</evidence>
<accession>A0A396HC53</accession>